<keyword evidence="3" id="KW-0762">Sugar transport</keyword>
<dbReference type="InterPro" id="IPR004715">
    <property type="entry name" value="PTS_IIA_fruc"/>
</dbReference>
<dbReference type="PANTHER" id="PTHR47738:SF2">
    <property type="entry name" value="PTS SYSTEM FRUCTOSE-LIKE EIIA COMPONENT"/>
    <property type="match status" value="1"/>
</dbReference>
<dbReference type="InterPro" id="IPR051541">
    <property type="entry name" value="PTS_SugarTrans_NitroReg"/>
</dbReference>
<keyword evidence="4" id="KW-0808">Transferase</keyword>
<dbReference type="Pfam" id="PF00359">
    <property type="entry name" value="PTS_EIIA_2"/>
    <property type="match status" value="1"/>
</dbReference>
<proteinExistence type="predicted"/>
<keyword evidence="1" id="KW-0813">Transport</keyword>
<keyword evidence="2" id="KW-0597">Phosphoprotein</keyword>
<keyword evidence="5" id="KW-0598">Phosphotransferase system</keyword>
<dbReference type="PROSITE" id="PS51094">
    <property type="entry name" value="PTS_EIIA_TYPE_2"/>
    <property type="match status" value="1"/>
</dbReference>
<keyword evidence="8" id="KW-1185">Reference proteome</keyword>
<comment type="caution">
    <text evidence="7">The sequence shown here is derived from an EMBL/GenBank/DDBJ whole genome shotgun (WGS) entry which is preliminary data.</text>
</comment>
<name>A0A2V3W9B4_9BACI</name>
<dbReference type="Proteomes" id="UP000247922">
    <property type="component" value="Unassembled WGS sequence"/>
</dbReference>
<gene>
    <name evidence="7" type="ORF">DES38_10785</name>
</gene>
<dbReference type="GO" id="GO:0016020">
    <property type="term" value="C:membrane"/>
    <property type="evidence" value="ECO:0007669"/>
    <property type="project" value="InterPro"/>
</dbReference>
<dbReference type="PANTHER" id="PTHR47738">
    <property type="entry name" value="PTS SYSTEM FRUCTOSE-LIKE EIIA COMPONENT-RELATED"/>
    <property type="match status" value="1"/>
</dbReference>
<dbReference type="InterPro" id="IPR002178">
    <property type="entry name" value="PTS_EIIA_type-2_dom"/>
</dbReference>
<dbReference type="InterPro" id="IPR016152">
    <property type="entry name" value="PTrfase/Anion_transptr"/>
</dbReference>
<dbReference type="GO" id="GO:0009401">
    <property type="term" value="P:phosphoenolpyruvate-dependent sugar phosphotransferase system"/>
    <property type="evidence" value="ECO:0007669"/>
    <property type="project" value="UniProtKB-KW"/>
</dbReference>
<reference evidence="7 8" key="1">
    <citation type="submission" date="2018-05" db="EMBL/GenBank/DDBJ databases">
        <title>Genomic Encyclopedia of Type Strains, Phase IV (KMG-IV): sequencing the most valuable type-strain genomes for metagenomic binning, comparative biology and taxonomic classification.</title>
        <authorList>
            <person name="Goeker M."/>
        </authorList>
    </citation>
    <scope>NUCLEOTIDE SEQUENCE [LARGE SCALE GENOMIC DNA]</scope>
    <source>
        <strain evidence="7 8">DSM 22440</strain>
    </source>
</reference>
<organism evidence="7 8">
    <name type="scientific">Streptohalobacillus salinus</name>
    <dbReference type="NCBI Taxonomy" id="621096"/>
    <lineage>
        <taxon>Bacteria</taxon>
        <taxon>Bacillati</taxon>
        <taxon>Bacillota</taxon>
        <taxon>Bacilli</taxon>
        <taxon>Bacillales</taxon>
        <taxon>Bacillaceae</taxon>
        <taxon>Streptohalobacillus</taxon>
    </lineage>
</organism>
<evidence type="ECO:0000256" key="3">
    <source>
        <dbReference type="ARBA" id="ARBA00022597"/>
    </source>
</evidence>
<dbReference type="CDD" id="cd00211">
    <property type="entry name" value="PTS_IIA_fru"/>
    <property type="match status" value="1"/>
</dbReference>
<sequence length="159" mass="18106">MNLTSLDEDKLEVISERLISVDCHVSTREEALKYLITQVKQENYVDDGDRFFQAVMEREKEASTAIGDLIAIPHGKTDVVKRPFVAFLRSDQAFRWSDASTEAAQLIFLIGVPKESESKLHLKIISELSKKLLDEAFKEKLMTYTNPKEIYALLNAINV</sequence>
<evidence type="ECO:0000259" key="6">
    <source>
        <dbReference type="PROSITE" id="PS51094"/>
    </source>
</evidence>
<evidence type="ECO:0000256" key="4">
    <source>
        <dbReference type="ARBA" id="ARBA00022679"/>
    </source>
</evidence>
<dbReference type="OrthoDB" id="95460at2"/>
<accession>A0A2V3W9B4</accession>
<evidence type="ECO:0000313" key="8">
    <source>
        <dbReference type="Proteomes" id="UP000247922"/>
    </source>
</evidence>
<evidence type="ECO:0000313" key="7">
    <source>
        <dbReference type="EMBL" id="PXW90953.1"/>
    </source>
</evidence>
<protein>
    <submittedName>
        <fullName evidence="7">PTS system IIA component (Fru family)</fullName>
    </submittedName>
</protein>
<dbReference type="GO" id="GO:0008982">
    <property type="term" value="F:protein-N(PI)-phosphohistidine-sugar phosphotransferase activity"/>
    <property type="evidence" value="ECO:0007669"/>
    <property type="project" value="InterPro"/>
</dbReference>
<dbReference type="PROSITE" id="PS00372">
    <property type="entry name" value="PTS_EIIA_TYPE_2_HIS"/>
    <property type="match status" value="1"/>
</dbReference>
<dbReference type="EMBL" id="QJJR01000007">
    <property type="protein sequence ID" value="PXW90953.1"/>
    <property type="molecule type" value="Genomic_DNA"/>
</dbReference>
<feature type="domain" description="PTS EIIA type-2" evidence="6">
    <location>
        <begin position="12"/>
        <end position="157"/>
    </location>
</feature>
<dbReference type="SUPFAM" id="SSF55804">
    <property type="entry name" value="Phoshotransferase/anion transport protein"/>
    <property type="match status" value="1"/>
</dbReference>
<dbReference type="AlphaFoldDB" id="A0A2V3W9B4"/>
<evidence type="ECO:0000256" key="2">
    <source>
        <dbReference type="ARBA" id="ARBA00022553"/>
    </source>
</evidence>
<evidence type="ECO:0000256" key="5">
    <source>
        <dbReference type="ARBA" id="ARBA00022683"/>
    </source>
</evidence>
<dbReference type="Gene3D" id="3.40.930.10">
    <property type="entry name" value="Mannitol-specific EII, Chain A"/>
    <property type="match status" value="1"/>
</dbReference>
<dbReference type="NCBIfam" id="TIGR00848">
    <property type="entry name" value="fruA"/>
    <property type="match status" value="1"/>
</dbReference>
<evidence type="ECO:0000256" key="1">
    <source>
        <dbReference type="ARBA" id="ARBA00022448"/>
    </source>
</evidence>